<evidence type="ECO:0000256" key="3">
    <source>
        <dbReference type="ARBA" id="ARBA00022525"/>
    </source>
</evidence>
<dbReference type="KEGG" id="pvt:110074109"/>
<name>A0A6J0T0T1_9SAUR</name>
<sequence length="407" mass="46598">METQNWMIWFLFFAFVFNQADLTVFLSSNKANEVIVRSKRARYMIIEEILQGSVERECLEERCTYEEAREAFEDIEKTNQFWSGYFDGKQCSSNPCLHNNECKDTIRSYTCDCRDDFEGINCAFAKNECRHEVGEGCEHFCYPELKTYRCSCADGYELGEDDKSCIPHDQCACGRLKNHLPRQLNATQNVHRGFPWQVVLLDAEGKRLCGGVLLKTNFVLTTAECAQLSPTNAEIGINSLQKAKQIIHVKQINLHIRYDSNTGENNLALLELKRHVDCDSHHIPICLPERDFAEHVLISELAGILSGWKMAGNESTDTLTELSVSFVNEKECKQTLNRSLITREFCGYSQEASGELLAEGSFSSIDYKGTWFLTGILEPWATEASKWKTFILTKTSRYMMWFAQVMD</sequence>
<evidence type="ECO:0000259" key="11">
    <source>
        <dbReference type="PROSITE" id="PS50240"/>
    </source>
</evidence>
<keyword evidence="5" id="KW-0106">Calcium</keyword>
<keyword evidence="9" id="KW-0732">Signal</keyword>
<comment type="subcellular location">
    <subcellularLocation>
        <location evidence="1">Secreted</location>
    </subcellularLocation>
</comment>
<dbReference type="Gene3D" id="2.40.10.10">
    <property type="entry name" value="Trypsin-like serine proteases"/>
    <property type="match status" value="2"/>
</dbReference>
<dbReference type="Pfam" id="PF14670">
    <property type="entry name" value="FXa_inhibition"/>
    <property type="match status" value="1"/>
</dbReference>
<dbReference type="Pfam" id="PF00008">
    <property type="entry name" value="EGF"/>
    <property type="match status" value="1"/>
</dbReference>
<dbReference type="PROSITE" id="PS00022">
    <property type="entry name" value="EGF_1"/>
    <property type="match status" value="1"/>
</dbReference>
<dbReference type="Proteomes" id="UP001652642">
    <property type="component" value="Chromosome 3"/>
</dbReference>
<feature type="domain" description="Gla" evidence="12">
    <location>
        <begin position="41"/>
        <end position="87"/>
    </location>
</feature>
<dbReference type="SUPFAM" id="SSF57196">
    <property type="entry name" value="EGF/Laminin"/>
    <property type="match status" value="1"/>
</dbReference>
<keyword evidence="7" id="KW-0325">Glycoprotein</keyword>
<dbReference type="InterPro" id="IPR001881">
    <property type="entry name" value="EGF-like_Ca-bd_dom"/>
</dbReference>
<dbReference type="InterPro" id="IPR035972">
    <property type="entry name" value="GLA-like_dom_SF"/>
</dbReference>
<evidence type="ECO:0000256" key="2">
    <source>
        <dbReference type="ARBA" id="ARBA00022479"/>
    </source>
</evidence>
<dbReference type="PROSITE" id="PS00010">
    <property type="entry name" value="ASX_HYDROXYL"/>
    <property type="match status" value="1"/>
</dbReference>
<dbReference type="PRINTS" id="PR00001">
    <property type="entry name" value="GLABLOOD"/>
</dbReference>
<dbReference type="SMART" id="SM00069">
    <property type="entry name" value="GLA"/>
    <property type="match status" value="1"/>
</dbReference>
<keyword evidence="4 8" id="KW-0245">EGF-like domain</keyword>
<dbReference type="CDD" id="cd00054">
    <property type="entry name" value="EGF_CA"/>
    <property type="match status" value="1"/>
</dbReference>
<dbReference type="PROSITE" id="PS00011">
    <property type="entry name" value="GLA_1"/>
    <property type="match status" value="1"/>
</dbReference>
<keyword evidence="2" id="KW-0301">Gamma-carboxyglutamic acid</keyword>
<feature type="domain" description="EGF-like" evidence="10">
    <location>
        <begin position="87"/>
        <end position="123"/>
    </location>
</feature>
<dbReference type="GO" id="GO:0004252">
    <property type="term" value="F:serine-type endopeptidase activity"/>
    <property type="evidence" value="ECO:0007669"/>
    <property type="project" value="InterPro"/>
</dbReference>
<dbReference type="PANTHER" id="PTHR24278:SF20">
    <property type="entry name" value="VITAMIN K-DEPENDENT PROTEIN Z"/>
    <property type="match status" value="1"/>
</dbReference>
<feature type="disulfide bond" evidence="8">
    <location>
        <begin position="113"/>
        <end position="122"/>
    </location>
</feature>
<dbReference type="Gene3D" id="4.10.740.10">
    <property type="entry name" value="Coagulation Factor IX"/>
    <property type="match status" value="1"/>
</dbReference>
<organism evidence="13 14">
    <name type="scientific">Pogona vitticeps</name>
    <name type="common">central bearded dragon</name>
    <dbReference type="NCBI Taxonomy" id="103695"/>
    <lineage>
        <taxon>Eukaryota</taxon>
        <taxon>Metazoa</taxon>
        <taxon>Chordata</taxon>
        <taxon>Craniata</taxon>
        <taxon>Vertebrata</taxon>
        <taxon>Euteleostomi</taxon>
        <taxon>Lepidosauria</taxon>
        <taxon>Squamata</taxon>
        <taxon>Bifurcata</taxon>
        <taxon>Unidentata</taxon>
        <taxon>Episquamata</taxon>
        <taxon>Toxicofera</taxon>
        <taxon>Iguania</taxon>
        <taxon>Acrodonta</taxon>
        <taxon>Agamidae</taxon>
        <taxon>Amphibolurinae</taxon>
        <taxon>Pogona</taxon>
    </lineage>
</organism>
<dbReference type="AlphaFoldDB" id="A0A6J0T0T1"/>
<dbReference type="OrthoDB" id="7726766at2759"/>
<evidence type="ECO:0000256" key="7">
    <source>
        <dbReference type="ARBA" id="ARBA00023180"/>
    </source>
</evidence>
<dbReference type="InterPro" id="IPR050442">
    <property type="entry name" value="Peptidase_S1_coag_factors"/>
</dbReference>
<dbReference type="PROSITE" id="PS50998">
    <property type="entry name" value="GLA_2"/>
    <property type="match status" value="1"/>
</dbReference>
<dbReference type="GO" id="GO:0005615">
    <property type="term" value="C:extracellular space"/>
    <property type="evidence" value="ECO:0007669"/>
    <property type="project" value="TreeGrafter"/>
</dbReference>
<dbReference type="SUPFAM" id="SSF50494">
    <property type="entry name" value="Trypsin-like serine proteases"/>
    <property type="match status" value="1"/>
</dbReference>
<reference evidence="14" key="1">
    <citation type="submission" date="2025-08" db="UniProtKB">
        <authorList>
            <consortium name="RefSeq"/>
        </authorList>
    </citation>
    <scope>IDENTIFICATION</scope>
</reference>
<evidence type="ECO:0000256" key="4">
    <source>
        <dbReference type="ARBA" id="ARBA00022536"/>
    </source>
</evidence>
<dbReference type="SUPFAM" id="SSF57630">
    <property type="entry name" value="GLA-domain"/>
    <property type="match status" value="1"/>
</dbReference>
<feature type="signal peptide" evidence="9">
    <location>
        <begin position="1"/>
        <end position="22"/>
    </location>
</feature>
<dbReference type="InterPro" id="IPR001254">
    <property type="entry name" value="Trypsin_dom"/>
</dbReference>
<feature type="chain" id="PRO_5045625315" evidence="9">
    <location>
        <begin position="23"/>
        <end position="407"/>
    </location>
</feature>
<dbReference type="InterPro" id="IPR009003">
    <property type="entry name" value="Peptidase_S1_PA"/>
</dbReference>
<evidence type="ECO:0000256" key="9">
    <source>
        <dbReference type="SAM" id="SignalP"/>
    </source>
</evidence>
<dbReference type="PIRSF" id="PIRSF001143">
    <property type="entry name" value="Factor_X"/>
    <property type="match status" value="1"/>
</dbReference>
<evidence type="ECO:0000313" key="13">
    <source>
        <dbReference type="Proteomes" id="UP001652642"/>
    </source>
</evidence>
<dbReference type="InterPro" id="IPR000294">
    <property type="entry name" value="GLA_domain"/>
</dbReference>
<evidence type="ECO:0000256" key="8">
    <source>
        <dbReference type="PROSITE-ProRule" id="PRU00076"/>
    </source>
</evidence>
<evidence type="ECO:0000313" key="14">
    <source>
        <dbReference type="RefSeq" id="XP_020639644.2"/>
    </source>
</evidence>
<keyword evidence="6 8" id="KW-1015">Disulfide bond</keyword>
<dbReference type="SMART" id="SM00179">
    <property type="entry name" value="EGF_CA"/>
    <property type="match status" value="2"/>
</dbReference>
<dbReference type="GO" id="GO:0007596">
    <property type="term" value="P:blood coagulation"/>
    <property type="evidence" value="ECO:0007669"/>
    <property type="project" value="InterPro"/>
</dbReference>
<dbReference type="PANTHER" id="PTHR24278">
    <property type="entry name" value="COAGULATION FACTOR"/>
    <property type="match status" value="1"/>
</dbReference>
<keyword evidence="3" id="KW-0964">Secreted</keyword>
<dbReference type="GO" id="GO:0005509">
    <property type="term" value="F:calcium ion binding"/>
    <property type="evidence" value="ECO:0007669"/>
    <property type="project" value="InterPro"/>
</dbReference>
<dbReference type="InterPro" id="IPR043504">
    <property type="entry name" value="Peptidase_S1_PA_chymotrypsin"/>
</dbReference>
<gene>
    <name evidence="14" type="primary">PROZ</name>
</gene>
<feature type="domain" description="Peptidase S1" evidence="11">
    <location>
        <begin position="183"/>
        <end position="407"/>
    </location>
</feature>
<dbReference type="PROSITE" id="PS50240">
    <property type="entry name" value="TRYPSIN_DOM"/>
    <property type="match status" value="1"/>
</dbReference>
<accession>A0A6J0T0T1</accession>
<dbReference type="PROSITE" id="PS50026">
    <property type="entry name" value="EGF_3"/>
    <property type="match status" value="1"/>
</dbReference>
<dbReference type="InterPro" id="IPR012224">
    <property type="entry name" value="Pept_S1A_FX"/>
</dbReference>
<keyword evidence="13" id="KW-1185">Reference proteome</keyword>
<evidence type="ECO:0000259" key="10">
    <source>
        <dbReference type="PROSITE" id="PS50026"/>
    </source>
</evidence>
<dbReference type="Gene3D" id="2.10.25.10">
    <property type="entry name" value="Laminin"/>
    <property type="match status" value="2"/>
</dbReference>
<dbReference type="InterPro" id="IPR000742">
    <property type="entry name" value="EGF"/>
</dbReference>
<dbReference type="InterPro" id="IPR017857">
    <property type="entry name" value="Coagulation_fac-like_Gla_dom"/>
</dbReference>
<evidence type="ECO:0000256" key="1">
    <source>
        <dbReference type="ARBA" id="ARBA00004613"/>
    </source>
</evidence>
<evidence type="ECO:0000256" key="6">
    <source>
        <dbReference type="ARBA" id="ARBA00023157"/>
    </source>
</evidence>
<dbReference type="InParanoid" id="A0A6J0T0T1"/>
<dbReference type="RefSeq" id="XP_020639644.2">
    <property type="nucleotide sequence ID" value="XM_020783985.2"/>
</dbReference>
<proteinExistence type="predicted"/>
<dbReference type="Pfam" id="PF00594">
    <property type="entry name" value="Gla"/>
    <property type="match status" value="1"/>
</dbReference>
<dbReference type="InterPro" id="IPR000152">
    <property type="entry name" value="EGF-type_Asp/Asn_hydroxyl_site"/>
</dbReference>
<protein>
    <submittedName>
        <fullName evidence="14">Vitamin K-dependent protein Z isoform X1</fullName>
    </submittedName>
</protein>
<dbReference type="CTD" id="8858"/>
<evidence type="ECO:0000259" key="12">
    <source>
        <dbReference type="PROSITE" id="PS50998"/>
    </source>
</evidence>
<dbReference type="GeneID" id="110074109"/>
<comment type="caution">
    <text evidence="8">Lacks conserved residue(s) required for the propagation of feature annotation.</text>
</comment>
<dbReference type="SMART" id="SM00020">
    <property type="entry name" value="Tryp_SPc"/>
    <property type="match status" value="1"/>
</dbReference>
<evidence type="ECO:0000256" key="5">
    <source>
        <dbReference type="ARBA" id="ARBA00022837"/>
    </source>
</evidence>
<dbReference type="Pfam" id="PF00089">
    <property type="entry name" value="Trypsin"/>
    <property type="match status" value="1"/>
</dbReference>
<dbReference type="SMART" id="SM00181">
    <property type="entry name" value="EGF"/>
    <property type="match status" value="2"/>
</dbReference>
<dbReference type="GO" id="GO:0006508">
    <property type="term" value="P:proteolysis"/>
    <property type="evidence" value="ECO:0007669"/>
    <property type="project" value="InterPro"/>
</dbReference>
<dbReference type="GO" id="GO:0044469">
    <property type="term" value="P:venom-mediated blood coagulation"/>
    <property type="evidence" value="ECO:0007669"/>
    <property type="project" value="UniProtKB-ARBA"/>
</dbReference>